<name>A0A6C0D552_9ZZZZ</name>
<evidence type="ECO:0000313" key="2">
    <source>
        <dbReference type="EMBL" id="QHT11029.1"/>
    </source>
</evidence>
<keyword evidence="1" id="KW-0472">Membrane</keyword>
<feature type="transmembrane region" description="Helical" evidence="1">
    <location>
        <begin position="111"/>
        <end position="129"/>
    </location>
</feature>
<evidence type="ECO:0000256" key="1">
    <source>
        <dbReference type="SAM" id="Phobius"/>
    </source>
</evidence>
<keyword evidence="1" id="KW-1133">Transmembrane helix</keyword>
<accession>A0A6C0D552</accession>
<dbReference type="EMBL" id="MN739530">
    <property type="protein sequence ID" value="QHT11029.1"/>
    <property type="molecule type" value="Genomic_DNA"/>
</dbReference>
<feature type="transmembrane region" description="Helical" evidence="1">
    <location>
        <begin position="84"/>
        <end position="105"/>
    </location>
</feature>
<feature type="transmembrane region" description="Helical" evidence="1">
    <location>
        <begin position="7"/>
        <end position="28"/>
    </location>
</feature>
<protein>
    <submittedName>
        <fullName evidence="2">Uncharacterized protein</fullName>
    </submittedName>
</protein>
<proteinExistence type="predicted"/>
<organism evidence="2">
    <name type="scientific">viral metagenome</name>
    <dbReference type="NCBI Taxonomy" id="1070528"/>
    <lineage>
        <taxon>unclassified sequences</taxon>
        <taxon>metagenomes</taxon>
        <taxon>organismal metagenomes</taxon>
    </lineage>
</organism>
<reference evidence="2" key="1">
    <citation type="journal article" date="2020" name="Nature">
        <title>Giant virus diversity and host interactions through global metagenomics.</title>
        <authorList>
            <person name="Schulz F."/>
            <person name="Roux S."/>
            <person name="Paez-Espino D."/>
            <person name="Jungbluth S."/>
            <person name="Walsh D.A."/>
            <person name="Denef V.J."/>
            <person name="McMahon K.D."/>
            <person name="Konstantinidis K.T."/>
            <person name="Eloe-Fadrosh E.A."/>
            <person name="Kyrpides N.C."/>
            <person name="Woyke T."/>
        </authorList>
    </citation>
    <scope>NUCLEOTIDE SEQUENCE</scope>
    <source>
        <strain evidence="2">GVMAG-M-3300023174-111</strain>
    </source>
</reference>
<keyword evidence="1" id="KW-0812">Transmembrane</keyword>
<sequence length="142" mass="16767">MGQDQVLNIIQFLHVLIDIFNCSYIFIFSSKYDIYFATWILLQTLHWLLLKNECIVSYIEKKIENPYYKLGSDPKRVPHNEVYFNEYTLTAKAIIILSTLLIIIYRAKTKTVQGIAGLAIVLWIYLTYFHNDIMKKIKKPNL</sequence>
<dbReference type="AlphaFoldDB" id="A0A6C0D552"/>